<reference evidence="1 2" key="1">
    <citation type="submission" date="2022-12" db="EMBL/GenBank/DDBJ databases">
        <title>Chromosome-level genome assembly of true bugs.</title>
        <authorList>
            <person name="Ma L."/>
            <person name="Li H."/>
        </authorList>
    </citation>
    <scope>NUCLEOTIDE SEQUENCE [LARGE SCALE GENOMIC DNA]</scope>
    <source>
        <strain evidence="1">Lab_2022b</strain>
    </source>
</reference>
<comment type="caution">
    <text evidence="1">The sequence shown here is derived from an EMBL/GenBank/DDBJ whole genome shotgun (WGS) entry which is preliminary data.</text>
</comment>
<evidence type="ECO:0000313" key="2">
    <source>
        <dbReference type="Proteomes" id="UP001461498"/>
    </source>
</evidence>
<keyword evidence="2" id="KW-1185">Reference proteome</keyword>
<proteinExistence type="predicted"/>
<evidence type="ECO:0000313" key="1">
    <source>
        <dbReference type="EMBL" id="KAK9512588.1"/>
    </source>
</evidence>
<sequence length="139" mass="16582">MKEELLETLCTKLENITRRKNLEKLLSKKRNTEDNILDTVEKDEQQERKEYLLVNIFDESFKERIIDPSVSSSLSITATNFDEINANQETEKRIRKHLREVMEMAKNLFDKDEEFDDNFSNKNVELIDLNIEMCKSFKE</sequence>
<accession>A0AAW1DQQ2</accession>
<dbReference type="Proteomes" id="UP001461498">
    <property type="component" value="Unassembled WGS sequence"/>
</dbReference>
<organism evidence="1 2">
    <name type="scientific">Rhynocoris fuscipes</name>
    <dbReference type="NCBI Taxonomy" id="488301"/>
    <lineage>
        <taxon>Eukaryota</taxon>
        <taxon>Metazoa</taxon>
        <taxon>Ecdysozoa</taxon>
        <taxon>Arthropoda</taxon>
        <taxon>Hexapoda</taxon>
        <taxon>Insecta</taxon>
        <taxon>Pterygota</taxon>
        <taxon>Neoptera</taxon>
        <taxon>Paraneoptera</taxon>
        <taxon>Hemiptera</taxon>
        <taxon>Heteroptera</taxon>
        <taxon>Panheteroptera</taxon>
        <taxon>Cimicomorpha</taxon>
        <taxon>Reduviidae</taxon>
        <taxon>Harpactorinae</taxon>
        <taxon>Harpactorini</taxon>
        <taxon>Rhynocoris</taxon>
    </lineage>
</organism>
<dbReference type="EMBL" id="JAPXFL010000001">
    <property type="protein sequence ID" value="KAK9512588.1"/>
    <property type="molecule type" value="Genomic_DNA"/>
</dbReference>
<name>A0AAW1DQQ2_9HEMI</name>
<protein>
    <submittedName>
        <fullName evidence="1">Uncharacterized protein</fullName>
    </submittedName>
</protein>
<dbReference type="AlphaFoldDB" id="A0AAW1DQQ2"/>
<gene>
    <name evidence="1" type="ORF">O3M35_000979</name>
</gene>